<name>A0A3E0W4N3_9MICO</name>
<reference evidence="2 3" key="1">
    <citation type="submission" date="2017-04" db="EMBL/GenBank/DDBJ databases">
        <title>Comparative genome analysis of Subtercola boreus.</title>
        <authorList>
            <person name="Cho Y.-J."/>
            <person name="Cho A."/>
            <person name="Kim O.-S."/>
            <person name="Lee J.-I."/>
        </authorList>
    </citation>
    <scope>NUCLEOTIDE SEQUENCE [LARGE SCALE GENOMIC DNA]</scope>
    <source>
        <strain evidence="2 3">P27479</strain>
    </source>
</reference>
<evidence type="ECO:0000313" key="2">
    <source>
        <dbReference type="EMBL" id="RFA16448.1"/>
    </source>
</evidence>
<proteinExistence type="predicted"/>
<feature type="domain" description="Glycosyl transferase family 28 C-terminal" evidence="1">
    <location>
        <begin position="217"/>
        <end position="329"/>
    </location>
</feature>
<dbReference type="SUPFAM" id="SSF53756">
    <property type="entry name" value="UDP-Glycosyltransferase/glycogen phosphorylase"/>
    <property type="match status" value="1"/>
</dbReference>
<dbReference type="Proteomes" id="UP000256541">
    <property type="component" value="Unassembled WGS sequence"/>
</dbReference>
<accession>A0A3E0W4N3</accession>
<dbReference type="PANTHER" id="PTHR21015">
    <property type="entry name" value="UDP-N-ACETYLGLUCOSAMINE--N-ACETYLMURAMYL-(PENTAPEPTIDE) PYROPHOSPHORYL-UNDECAPRENOL N-ACETYLGLUCOSAMINE TRANSFERASE 1"/>
    <property type="match status" value="1"/>
</dbReference>
<sequence length="359" mass="39088">MAVAADRARLAIRLRIIPACGTVDCVARNESVDCGTGERMSRIFESLPRRSKILWVTSAGGHLSEVLKIDDAISSHEDSLWVTFDTPQAQSLLADRRVSFVDYVAPRDVAGSIVAWRRVREILKTEKFDACISTGAAVAAFALPYVALRGTPAFFVESLARATGPSATGRIMRAAPRVRTLSQYESWATTSWPFQGSIVDGWEPHETRTSQDGGRKILVTLGTIRPYRFDRAVDAVLRSLRAGDDVVWQLGATTRDDLPGDVHSELGFHELTQLASEADVVVSHAGVGSLLQMLELGKLPVLAVRSSRHGEHVDDHQSQIAVEMADRGLARLLDFSGSNEQNFETASTIGVSPTTPSRP</sequence>
<dbReference type="AlphaFoldDB" id="A0A3E0W4N3"/>
<dbReference type="OrthoDB" id="555447at2"/>
<dbReference type="PANTHER" id="PTHR21015:SF22">
    <property type="entry name" value="GLYCOSYLTRANSFERASE"/>
    <property type="match status" value="1"/>
</dbReference>
<evidence type="ECO:0000313" key="3">
    <source>
        <dbReference type="Proteomes" id="UP000256541"/>
    </source>
</evidence>
<evidence type="ECO:0000259" key="1">
    <source>
        <dbReference type="Pfam" id="PF04101"/>
    </source>
</evidence>
<dbReference type="EMBL" id="NBXB01000011">
    <property type="protein sequence ID" value="RFA16448.1"/>
    <property type="molecule type" value="Genomic_DNA"/>
</dbReference>
<gene>
    <name evidence="2" type="ORF">B7R22_02885</name>
</gene>
<dbReference type="GO" id="GO:0016758">
    <property type="term" value="F:hexosyltransferase activity"/>
    <property type="evidence" value="ECO:0007669"/>
    <property type="project" value="InterPro"/>
</dbReference>
<dbReference type="InterPro" id="IPR007235">
    <property type="entry name" value="Glyco_trans_28_C"/>
</dbReference>
<dbReference type="Pfam" id="PF04101">
    <property type="entry name" value="Glyco_tran_28_C"/>
    <property type="match status" value="1"/>
</dbReference>
<comment type="caution">
    <text evidence="2">The sequence shown here is derived from an EMBL/GenBank/DDBJ whole genome shotgun (WGS) entry which is preliminary data.</text>
</comment>
<organism evidence="2 3">
    <name type="scientific">Subtercola boreus</name>
    <dbReference type="NCBI Taxonomy" id="120213"/>
    <lineage>
        <taxon>Bacteria</taxon>
        <taxon>Bacillati</taxon>
        <taxon>Actinomycetota</taxon>
        <taxon>Actinomycetes</taxon>
        <taxon>Micrococcales</taxon>
        <taxon>Microbacteriaceae</taxon>
        <taxon>Subtercola</taxon>
    </lineage>
</organism>
<protein>
    <recommendedName>
        <fullName evidence="1">Glycosyl transferase family 28 C-terminal domain-containing protein</fullName>
    </recommendedName>
</protein>
<dbReference type="Gene3D" id="3.40.50.2000">
    <property type="entry name" value="Glycogen Phosphorylase B"/>
    <property type="match status" value="1"/>
</dbReference>